<keyword evidence="6 11" id="KW-0812">Transmembrane</keyword>
<dbReference type="GO" id="GO:0005886">
    <property type="term" value="C:plasma membrane"/>
    <property type="evidence" value="ECO:0007669"/>
    <property type="project" value="UniProtKB-SubCell"/>
</dbReference>
<keyword evidence="7" id="KW-0448">Lipopolysaccharide biosynthesis</keyword>
<evidence type="ECO:0000256" key="7">
    <source>
        <dbReference type="ARBA" id="ARBA00022985"/>
    </source>
</evidence>
<name>A0A1G8BMN6_9RHOO</name>
<evidence type="ECO:0000256" key="1">
    <source>
        <dbReference type="ARBA" id="ARBA00004651"/>
    </source>
</evidence>
<evidence type="ECO:0000256" key="2">
    <source>
        <dbReference type="ARBA" id="ARBA00022475"/>
    </source>
</evidence>
<reference evidence="13 14" key="1">
    <citation type="submission" date="2016-10" db="EMBL/GenBank/DDBJ databases">
        <authorList>
            <person name="de Groot N.N."/>
        </authorList>
    </citation>
    <scope>NUCLEOTIDE SEQUENCE [LARGE SCALE GENOMIC DNA]</scope>
    <source>
        <strain evidence="13 14">DSM 5885</strain>
    </source>
</reference>
<keyword evidence="9" id="KW-0443">Lipid metabolism</keyword>
<feature type="transmembrane region" description="Helical" evidence="11">
    <location>
        <begin position="81"/>
        <end position="101"/>
    </location>
</feature>
<dbReference type="STRING" id="83767.SAMN05660652_01550"/>
<dbReference type="RefSeq" id="WP_218122667.1">
    <property type="nucleotide sequence ID" value="NZ_FNCY01000005.1"/>
</dbReference>
<keyword evidence="3" id="KW-0444">Lipid biosynthesis</keyword>
<keyword evidence="8 11" id="KW-1133">Transmembrane helix</keyword>
<dbReference type="GO" id="GO:0022857">
    <property type="term" value="F:transmembrane transporter activity"/>
    <property type="evidence" value="ECO:0007669"/>
    <property type="project" value="InterPro"/>
</dbReference>
<evidence type="ECO:0000259" key="12">
    <source>
        <dbReference type="Pfam" id="PF00892"/>
    </source>
</evidence>
<evidence type="ECO:0000256" key="9">
    <source>
        <dbReference type="ARBA" id="ARBA00023098"/>
    </source>
</evidence>
<comment type="subcellular location">
    <subcellularLocation>
        <location evidence="1">Cell membrane</location>
        <topology evidence="1">Multi-pass membrane protein</topology>
    </subcellularLocation>
</comment>
<evidence type="ECO:0000256" key="3">
    <source>
        <dbReference type="ARBA" id="ARBA00022516"/>
    </source>
</evidence>
<evidence type="ECO:0000256" key="8">
    <source>
        <dbReference type="ARBA" id="ARBA00022989"/>
    </source>
</evidence>
<keyword evidence="5" id="KW-0441">Lipid A biosynthesis</keyword>
<dbReference type="GO" id="GO:0009245">
    <property type="term" value="P:lipid A biosynthetic process"/>
    <property type="evidence" value="ECO:0007669"/>
    <property type="project" value="UniProtKB-KW"/>
</dbReference>
<protein>
    <submittedName>
        <fullName evidence="13">EamA-like transporter family protein</fullName>
    </submittedName>
</protein>
<dbReference type="SUPFAM" id="SSF103481">
    <property type="entry name" value="Multidrug resistance efflux transporter EmrE"/>
    <property type="match status" value="1"/>
</dbReference>
<keyword evidence="2" id="KW-1003">Cell membrane</keyword>
<dbReference type="Proteomes" id="UP000198607">
    <property type="component" value="Unassembled WGS sequence"/>
</dbReference>
<dbReference type="EMBL" id="FNCY01000005">
    <property type="protein sequence ID" value="SDH34479.1"/>
    <property type="molecule type" value="Genomic_DNA"/>
</dbReference>
<dbReference type="Pfam" id="PF00892">
    <property type="entry name" value="EamA"/>
    <property type="match status" value="1"/>
</dbReference>
<evidence type="ECO:0000256" key="4">
    <source>
        <dbReference type="ARBA" id="ARBA00022519"/>
    </source>
</evidence>
<keyword evidence="4" id="KW-0997">Cell inner membrane</keyword>
<dbReference type="Gene3D" id="1.10.3730.20">
    <property type="match status" value="1"/>
</dbReference>
<feature type="transmembrane region" description="Helical" evidence="11">
    <location>
        <begin position="54"/>
        <end position="74"/>
    </location>
</feature>
<evidence type="ECO:0000256" key="6">
    <source>
        <dbReference type="ARBA" id="ARBA00022692"/>
    </source>
</evidence>
<dbReference type="InterPro" id="IPR037185">
    <property type="entry name" value="EmrE-like"/>
</dbReference>
<evidence type="ECO:0000256" key="11">
    <source>
        <dbReference type="SAM" id="Phobius"/>
    </source>
</evidence>
<evidence type="ECO:0000313" key="14">
    <source>
        <dbReference type="Proteomes" id="UP000198607"/>
    </source>
</evidence>
<keyword evidence="14" id="KW-1185">Reference proteome</keyword>
<organism evidence="13 14">
    <name type="scientific">Propionivibrio dicarboxylicus</name>
    <dbReference type="NCBI Taxonomy" id="83767"/>
    <lineage>
        <taxon>Bacteria</taxon>
        <taxon>Pseudomonadati</taxon>
        <taxon>Pseudomonadota</taxon>
        <taxon>Betaproteobacteria</taxon>
        <taxon>Rhodocyclales</taxon>
        <taxon>Rhodocyclaceae</taxon>
        <taxon>Propionivibrio</taxon>
    </lineage>
</organism>
<dbReference type="AlphaFoldDB" id="A0A1G8BMN6"/>
<evidence type="ECO:0000256" key="10">
    <source>
        <dbReference type="ARBA" id="ARBA00023136"/>
    </source>
</evidence>
<dbReference type="InterPro" id="IPR000390">
    <property type="entry name" value="Small_drug/metabolite_transptr"/>
</dbReference>
<dbReference type="PANTHER" id="PTHR30561">
    <property type="entry name" value="SMR FAMILY PROTON-DEPENDENT DRUG EFFLUX TRANSPORTER SUGE"/>
    <property type="match status" value="1"/>
</dbReference>
<feature type="transmembrane region" description="Helical" evidence="11">
    <location>
        <begin position="107"/>
        <end position="125"/>
    </location>
</feature>
<dbReference type="GO" id="GO:0009103">
    <property type="term" value="P:lipopolysaccharide biosynthetic process"/>
    <property type="evidence" value="ECO:0007669"/>
    <property type="project" value="UniProtKB-KW"/>
</dbReference>
<evidence type="ECO:0000313" key="13">
    <source>
        <dbReference type="EMBL" id="SDH34479.1"/>
    </source>
</evidence>
<sequence length="127" mass="13116">MSHPFAMGLAIFCVCLTAAAQVMLRAGMSSAALQQAMAQGLFSLDLYRQALASPLIWGGMACFGASVALWLPVLAKLEVSVAYPLTSLGLVLTACAGVLLLGESISTQKVLGILLIVAGVLVLSLKH</sequence>
<gene>
    <name evidence="13" type="ORF">SAMN05660652_01550</name>
</gene>
<dbReference type="InterPro" id="IPR000620">
    <property type="entry name" value="EamA_dom"/>
</dbReference>
<accession>A0A1G8BMN6</accession>
<keyword evidence="10 11" id="KW-0472">Membrane</keyword>
<feature type="domain" description="EamA" evidence="12">
    <location>
        <begin position="51"/>
        <end position="124"/>
    </location>
</feature>
<proteinExistence type="predicted"/>
<dbReference type="PANTHER" id="PTHR30561:SF9">
    <property type="entry name" value="4-AMINO-4-DEOXY-L-ARABINOSE-PHOSPHOUNDECAPRENOL FLIPPASE SUBUNIT ARNF-RELATED"/>
    <property type="match status" value="1"/>
</dbReference>
<evidence type="ECO:0000256" key="5">
    <source>
        <dbReference type="ARBA" id="ARBA00022556"/>
    </source>
</evidence>